<evidence type="ECO:0000256" key="1">
    <source>
        <dbReference type="SAM" id="SignalP"/>
    </source>
</evidence>
<feature type="chain" id="PRO_5045137966" description="Short chain amide porin" evidence="1">
    <location>
        <begin position="24"/>
        <end position="451"/>
    </location>
</feature>
<dbReference type="EMBL" id="JBBYHR010000002">
    <property type="protein sequence ID" value="MEL1243490.1"/>
    <property type="molecule type" value="Genomic_DNA"/>
</dbReference>
<evidence type="ECO:0000313" key="3">
    <source>
        <dbReference type="Proteomes" id="UP001464555"/>
    </source>
</evidence>
<dbReference type="RefSeq" id="WP_341695807.1">
    <property type="nucleotide sequence ID" value="NZ_JBBYHR010000002.1"/>
</dbReference>
<keyword evidence="3" id="KW-1185">Reference proteome</keyword>
<name>A0ABU9HUB0_9FLAO</name>
<dbReference type="Proteomes" id="UP001464555">
    <property type="component" value="Unassembled WGS sequence"/>
</dbReference>
<protein>
    <recommendedName>
        <fullName evidence="4">Short chain amide porin</fullName>
    </recommendedName>
</protein>
<keyword evidence="1" id="KW-0732">Signal</keyword>
<proteinExistence type="predicted"/>
<organism evidence="2 3">
    <name type="scientific">Flavobacterium arundinis</name>
    <dbReference type="NCBI Taxonomy" id="3139143"/>
    <lineage>
        <taxon>Bacteria</taxon>
        <taxon>Pseudomonadati</taxon>
        <taxon>Bacteroidota</taxon>
        <taxon>Flavobacteriia</taxon>
        <taxon>Flavobacteriales</taxon>
        <taxon>Flavobacteriaceae</taxon>
        <taxon>Flavobacterium</taxon>
    </lineage>
</organism>
<reference evidence="2 3" key="1">
    <citation type="submission" date="2024-04" db="EMBL/GenBank/DDBJ databases">
        <title>Flavobacterium sp. DGU11 16S ribosomal RNA gene Genome sequencing and assembly.</title>
        <authorList>
            <person name="Park S."/>
        </authorList>
    </citation>
    <scope>NUCLEOTIDE SEQUENCE [LARGE SCALE GENOMIC DNA]</scope>
    <source>
        <strain evidence="2 3">DGU11</strain>
    </source>
</reference>
<evidence type="ECO:0000313" key="2">
    <source>
        <dbReference type="EMBL" id="MEL1243490.1"/>
    </source>
</evidence>
<accession>A0ABU9HUB0</accession>
<feature type="signal peptide" evidence="1">
    <location>
        <begin position="1"/>
        <end position="23"/>
    </location>
</feature>
<sequence>MKNIKYALATGLMTVLMAQNANAQTQPVMPAPASSTTQDFFKDRKFYLNDDGSNFVKFTFMTQAWLRSADYNPGTTINGVAKNSGTDVGIRRYRVQMYGQLTDKVFAYSQFGENNFNNIADRKMGFFVHDAYGEYAVDKTRLSLGMGLSGWNGLSRYASSSITNIMGIDLPLYQEATNDVTDQFGRKLSIFAKGKLGRLDYRVSMAQPMAIQKSATYNPANNISQASSFSANPPKMQYNTYLQYQFKDQESNMTPYNTGTYLGSKTVFNIGAGAIYQKDAMWRLDNAGNTIDSDMLHLAADIYYDAPIGDKGQAISLYGSVTHFDYGKNYTRNSGPMNPANGSNDPSVLNGGGNAFPMFGTGTVGYVQAGYKFKDNLIGTTTLMPYASVQYANYERLNDPMMYFDAGVNWFLAGQASKFTLSYQNHPVYNTGGDHIKSKGAVVAQYQVFFN</sequence>
<comment type="caution">
    <text evidence="2">The sequence shown here is derived from an EMBL/GenBank/DDBJ whole genome shotgun (WGS) entry which is preliminary data.</text>
</comment>
<evidence type="ECO:0008006" key="4">
    <source>
        <dbReference type="Google" id="ProtNLM"/>
    </source>
</evidence>
<gene>
    <name evidence="2" type="ORF">AAEO56_04385</name>
</gene>